<proteinExistence type="predicted"/>
<dbReference type="EMBL" id="DXBJ01000049">
    <property type="protein sequence ID" value="HIZ58329.1"/>
    <property type="molecule type" value="Genomic_DNA"/>
</dbReference>
<evidence type="ECO:0000313" key="2">
    <source>
        <dbReference type="Proteomes" id="UP000824065"/>
    </source>
</evidence>
<comment type="caution">
    <text evidence="1">The sequence shown here is derived from an EMBL/GenBank/DDBJ whole genome shotgun (WGS) entry which is preliminary data.</text>
</comment>
<sequence>MSGLRWAAALLLTAAGFCAGDARRQRLAARRRALEETAGLLARLRQEIGYRRADLGPLYRTLAAEYGPASALGRAMGRADGFGQMAPPAPLAAEEAACFAECFAALGRADAGQECARLDYYLARFQSFLDRVREEEARSASIDRRLGLAAGAVLGLLIL</sequence>
<organism evidence="1 2">
    <name type="scientific">Candidatus Faecalibacterium gallistercoris</name>
    <dbReference type="NCBI Taxonomy" id="2838579"/>
    <lineage>
        <taxon>Bacteria</taxon>
        <taxon>Bacillati</taxon>
        <taxon>Bacillota</taxon>
        <taxon>Clostridia</taxon>
        <taxon>Eubacteriales</taxon>
        <taxon>Oscillospiraceae</taxon>
        <taxon>Faecalibacterium</taxon>
    </lineage>
</organism>
<gene>
    <name evidence="1" type="ORF">H9725_07085</name>
</gene>
<accession>A0A9D2FGI1</accession>
<evidence type="ECO:0008006" key="3">
    <source>
        <dbReference type="Google" id="ProtNLM"/>
    </source>
</evidence>
<dbReference type="AlphaFoldDB" id="A0A9D2FGI1"/>
<dbReference type="Proteomes" id="UP000824065">
    <property type="component" value="Unassembled WGS sequence"/>
</dbReference>
<evidence type="ECO:0000313" key="1">
    <source>
        <dbReference type="EMBL" id="HIZ58329.1"/>
    </source>
</evidence>
<name>A0A9D2FGI1_9FIRM</name>
<protein>
    <recommendedName>
        <fullName evidence="3">Stage III sporulation protein AB</fullName>
    </recommendedName>
</protein>
<reference evidence="1" key="2">
    <citation type="submission" date="2021-04" db="EMBL/GenBank/DDBJ databases">
        <authorList>
            <person name="Gilroy R."/>
        </authorList>
    </citation>
    <scope>NUCLEOTIDE SEQUENCE</scope>
    <source>
        <strain evidence="1">ChiBcec16-3735</strain>
    </source>
</reference>
<reference evidence="1" key="1">
    <citation type="journal article" date="2021" name="PeerJ">
        <title>Extensive microbial diversity within the chicken gut microbiome revealed by metagenomics and culture.</title>
        <authorList>
            <person name="Gilroy R."/>
            <person name="Ravi A."/>
            <person name="Getino M."/>
            <person name="Pursley I."/>
            <person name="Horton D.L."/>
            <person name="Alikhan N.F."/>
            <person name="Baker D."/>
            <person name="Gharbi K."/>
            <person name="Hall N."/>
            <person name="Watson M."/>
            <person name="Adriaenssens E.M."/>
            <person name="Foster-Nyarko E."/>
            <person name="Jarju S."/>
            <person name="Secka A."/>
            <person name="Antonio M."/>
            <person name="Oren A."/>
            <person name="Chaudhuri R.R."/>
            <person name="La Ragione R."/>
            <person name="Hildebrand F."/>
            <person name="Pallen M.J."/>
        </authorList>
    </citation>
    <scope>NUCLEOTIDE SEQUENCE</scope>
    <source>
        <strain evidence="1">ChiBcec16-3735</strain>
    </source>
</reference>